<keyword evidence="2" id="KW-1185">Reference proteome</keyword>
<proteinExistence type="predicted"/>
<dbReference type="EMBL" id="OY731403">
    <property type="protein sequence ID" value="CAJ1963824.1"/>
    <property type="molecule type" value="Genomic_DNA"/>
</dbReference>
<evidence type="ECO:0000313" key="2">
    <source>
        <dbReference type="Proteomes" id="UP001189624"/>
    </source>
</evidence>
<dbReference type="AlphaFoldDB" id="A0AA86VPL2"/>
<reference evidence="1" key="1">
    <citation type="submission" date="2023-10" db="EMBL/GenBank/DDBJ databases">
        <authorList>
            <person name="Domelevo Entfellner J.-B."/>
        </authorList>
    </citation>
    <scope>NUCLEOTIDE SEQUENCE</scope>
</reference>
<evidence type="ECO:0000313" key="1">
    <source>
        <dbReference type="EMBL" id="CAJ1963824.1"/>
    </source>
</evidence>
<organism evidence="1 2">
    <name type="scientific">Sphenostylis stenocarpa</name>
    <dbReference type="NCBI Taxonomy" id="92480"/>
    <lineage>
        <taxon>Eukaryota</taxon>
        <taxon>Viridiplantae</taxon>
        <taxon>Streptophyta</taxon>
        <taxon>Embryophyta</taxon>
        <taxon>Tracheophyta</taxon>
        <taxon>Spermatophyta</taxon>
        <taxon>Magnoliopsida</taxon>
        <taxon>eudicotyledons</taxon>
        <taxon>Gunneridae</taxon>
        <taxon>Pentapetalae</taxon>
        <taxon>rosids</taxon>
        <taxon>fabids</taxon>
        <taxon>Fabales</taxon>
        <taxon>Fabaceae</taxon>
        <taxon>Papilionoideae</taxon>
        <taxon>50 kb inversion clade</taxon>
        <taxon>NPAAA clade</taxon>
        <taxon>indigoferoid/millettioid clade</taxon>
        <taxon>Phaseoleae</taxon>
        <taxon>Sphenostylis</taxon>
    </lineage>
</organism>
<dbReference type="Proteomes" id="UP001189624">
    <property type="component" value="Chromosome 6"/>
</dbReference>
<protein>
    <submittedName>
        <fullName evidence="1">Uncharacterized protein</fullName>
    </submittedName>
</protein>
<dbReference type="Gramene" id="rna-AYBTSS11_LOCUS19981">
    <property type="protein sequence ID" value="CAJ1963824.1"/>
    <property type="gene ID" value="gene-AYBTSS11_LOCUS19981"/>
</dbReference>
<gene>
    <name evidence="1" type="ORF">AYBTSS11_LOCUS19981</name>
</gene>
<sequence length="84" mass="9994">MEKRNLVSDLKHNIDDIFILEVRWMIGRNVFVKVTQVVSSMTDRKKIPSMDLTWKEIPNMDLTDRKCCRQSNLKRFDSPRGVRL</sequence>
<accession>A0AA86VPL2</accession>
<name>A0AA86VPL2_9FABA</name>